<keyword evidence="1 3" id="KW-0554">One-carbon metabolism</keyword>
<evidence type="ECO:0000313" key="6">
    <source>
        <dbReference type="EMBL" id="RDY69552.1"/>
    </source>
</evidence>
<protein>
    <recommendedName>
        <fullName evidence="3 4">Formyltetrahydrofolate deformylase</fullName>
        <ecNumber evidence="3 4">3.5.1.10</ecNumber>
    </recommendedName>
    <alternativeName>
        <fullName evidence="3">Formyl-FH(4) hydrolase</fullName>
    </alternativeName>
</protein>
<dbReference type="InterPro" id="IPR004810">
    <property type="entry name" value="PurU"/>
</dbReference>
<dbReference type="SUPFAM" id="SSF55021">
    <property type="entry name" value="ACT-like"/>
    <property type="match status" value="1"/>
</dbReference>
<dbReference type="PRINTS" id="PR01575">
    <property type="entry name" value="FFH4HYDRLASE"/>
</dbReference>
<keyword evidence="2 3" id="KW-0378">Hydrolase</keyword>
<comment type="pathway">
    <text evidence="3">Purine metabolism; IMP biosynthesis via de novo pathway; formate from 10-formyl-5,6,7,8-tetrahydrofolate: step 1/1.</text>
</comment>
<dbReference type="EMBL" id="QTJR01000001">
    <property type="protein sequence ID" value="RDY69552.1"/>
    <property type="molecule type" value="Genomic_DNA"/>
</dbReference>
<keyword evidence="7" id="KW-1185">Reference proteome</keyword>
<dbReference type="GO" id="GO:0006730">
    <property type="term" value="P:one-carbon metabolic process"/>
    <property type="evidence" value="ECO:0007669"/>
    <property type="project" value="UniProtKB-KW"/>
</dbReference>
<dbReference type="InterPro" id="IPR041729">
    <property type="entry name" value="Formyl-FH4-Hydrolase_C"/>
</dbReference>
<dbReference type="UniPathway" id="UPA00074">
    <property type="reaction ID" value="UER00170"/>
</dbReference>
<dbReference type="EC" id="3.5.1.10" evidence="3 4"/>
<feature type="active site" evidence="3">
    <location>
        <position position="226"/>
    </location>
</feature>
<dbReference type="PANTHER" id="PTHR42706:SF1">
    <property type="entry name" value="FORMYLTETRAHYDROFOLATE DEFORMYLASE 2, MITOCHONDRIAL"/>
    <property type="match status" value="1"/>
</dbReference>
<dbReference type="Pfam" id="PF00551">
    <property type="entry name" value="Formyl_trans_N"/>
    <property type="match status" value="1"/>
</dbReference>
<sequence>MPHYVLTLSCPDRPGIVNAVTGHLLRYEGNILEAQQYNDRETDRFFMRTVFALAPESLAQVRAGFDTLARAFRMEWSLRDRGEPRRVMLLASKFDHCLADVLYRWRIGELPMAITAVVANHPRETYRHLDFDGIPFHHLPVEKGRKHEQEAALAALIEETGTELVVLARYMQVLSAELARTLAGRCINIHHSFLPGFKGARPYHQAHARGVKLIGATAHFVTADLDEGPIIEQDTQRVSHHDTPDDLIRIGRDIERRVLAQALRYWLDDRILLNGHRTVVFAV</sequence>
<dbReference type="GO" id="GO:0006189">
    <property type="term" value="P:'de novo' IMP biosynthetic process"/>
    <property type="evidence" value="ECO:0007669"/>
    <property type="project" value="UniProtKB-UniRule"/>
</dbReference>
<comment type="caution">
    <text evidence="6">The sequence shown here is derived from an EMBL/GenBank/DDBJ whole genome shotgun (WGS) entry which is preliminary data.</text>
</comment>
<keyword evidence="3" id="KW-0658">Purine biosynthesis</keyword>
<dbReference type="InterPro" id="IPR002376">
    <property type="entry name" value="Formyl_transf_N"/>
</dbReference>
<dbReference type="Gene3D" id="3.30.70.260">
    <property type="match status" value="1"/>
</dbReference>
<evidence type="ECO:0000256" key="1">
    <source>
        <dbReference type="ARBA" id="ARBA00022563"/>
    </source>
</evidence>
<dbReference type="CDD" id="cd08648">
    <property type="entry name" value="FMT_core_Formyl-FH4-Hydrolase_C"/>
    <property type="match status" value="1"/>
</dbReference>
<dbReference type="Gene3D" id="3.40.50.170">
    <property type="entry name" value="Formyl transferase, N-terminal domain"/>
    <property type="match status" value="1"/>
</dbReference>
<dbReference type="Proteomes" id="UP000256829">
    <property type="component" value="Unassembled WGS sequence"/>
</dbReference>
<dbReference type="InterPro" id="IPR036477">
    <property type="entry name" value="Formyl_transf_N_sf"/>
</dbReference>
<reference evidence="6 7" key="1">
    <citation type="submission" date="2018-08" db="EMBL/GenBank/DDBJ databases">
        <title>Lysobacter soli KCTC 22011, whole genome shotgun sequence.</title>
        <authorList>
            <person name="Zhang X."/>
            <person name="Feng G."/>
            <person name="Zhu H."/>
        </authorList>
    </citation>
    <scope>NUCLEOTIDE SEQUENCE [LARGE SCALE GENOMIC DNA]</scope>
    <source>
        <strain evidence="6 7">KCTC 22011</strain>
    </source>
</reference>
<dbReference type="RefSeq" id="WP_115840771.1">
    <property type="nucleotide sequence ID" value="NZ_CP183976.1"/>
</dbReference>
<dbReference type="GO" id="GO:0008864">
    <property type="term" value="F:formyltetrahydrofolate deformylase activity"/>
    <property type="evidence" value="ECO:0007669"/>
    <property type="project" value="UniProtKB-UniRule"/>
</dbReference>
<proteinExistence type="inferred from homology"/>
<comment type="catalytic activity">
    <reaction evidence="3">
        <text>(6R)-10-formyltetrahydrofolate + H2O = (6S)-5,6,7,8-tetrahydrofolate + formate + H(+)</text>
        <dbReference type="Rhea" id="RHEA:19833"/>
        <dbReference type="ChEBI" id="CHEBI:15377"/>
        <dbReference type="ChEBI" id="CHEBI:15378"/>
        <dbReference type="ChEBI" id="CHEBI:15740"/>
        <dbReference type="ChEBI" id="CHEBI:57453"/>
        <dbReference type="ChEBI" id="CHEBI:195366"/>
        <dbReference type="EC" id="3.5.1.10"/>
    </reaction>
</comment>
<comment type="function">
    <text evidence="3">Catalyzes the hydrolysis of 10-formyltetrahydrofolate (formyl-FH4) to formate and tetrahydrofolate (FH4).</text>
</comment>
<dbReference type="CDD" id="cd04875">
    <property type="entry name" value="ACT_F4HF-DF"/>
    <property type="match status" value="1"/>
</dbReference>
<dbReference type="NCBIfam" id="NF004684">
    <property type="entry name" value="PRK06027.1"/>
    <property type="match status" value="1"/>
</dbReference>
<dbReference type="PROSITE" id="PS51671">
    <property type="entry name" value="ACT"/>
    <property type="match status" value="1"/>
</dbReference>
<dbReference type="PIRSF" id="PIRSF036480">
    <property type="entry name" value="FormyFH4_hydr"/>
    <property type="match status" value="1"/>
</dbReference>
<dbReference type="HAMAP" id="MF_01927">
    <property type="entry name" value="PurU"/>
    <property type="match status" value="1"/>
</dbReference>
<gene>
    <name evidence="3 6" type="primary">purU</name>
    <name evidence="6" type="ORF">DX912_02050</name>
</gene>
<evidence type="ECO:0000256" key="2">
    <source>
        <dbReference type="ARBA" id="ARBA00022801"/>
    </source>
</evidence>
<dbReference type="NCBIfam" id="TIGR00655">
    <property type="entry name" value="PurU"/>
    <property type="match status" value="1"/>
</dbReference>
<dbReference type="AlphaFoldDB" id="A0A3D8VJK8"/>
<dbReference type="InterPro" id="IPR002912">
    <property type="entry name" value="ACT_dom"/>
</dbReference>
<name>A0A3D8VJK8_9GAMM</name>
<organism evidence="6 7">
    <name type="scientific">Lysobacter soli</name>
    <dbReference type="NCBI Taxonomy" id="453783"/>
    <lineage>
        <taxon>Bacteria</taxon>
        <taxon>Pseudomonadati</taxon>
        <taxon>Pseudomonadota</taxon>
        <taxon>Gammaproteobacteria</taxon>
        <taxon>Lysobacterales</taxon>
        <taxon>Lysobacteraceae</taxon>
        <taxon>Lysobacter</taxon>
    </lineage>
</organism>
<comment type="similarity">
    <text evidence="3">Belongs to the PurU family.</text>
</comment>
<dbReference type="InterPro" id="IPR044074">
    <property type="entry name" value="PurU_ACT"/>
</dbReference>
<feature type="domain" description="ACT" evidence="5">
    <location>
        <begin position="5"/>
        <end position="83"/>
    </location>
</feature>
<dbReference type="InterPro" id="IPR045865">
    <property type="entry name" value="ACT-like_dom_sf"/>
</dbReference>
<evidence type="ECO:0000259" key="5">
    <source>
        <dbReference type="PROSITE" id="PS51671"/>
    </source>
</evidence>
<accession>A0A3D8VJK8</accession>
<evidence type="ECO:0000256" key="4">
    <source>
        <dbReference type="NCBIfam" id="TIGR00655"/>
    </source>
</evidence>
<dbReference type="SUPFAM" id="SSF53328">
    <property type="entry name" value="Formyltransferase"/>
    <property type="match status" value="1"/>
</dbReference>
<evidence type="ECO:0000256" key="3">
    <source>
        <dbReference type="HAMAP-Rule" id="MF_01927"/>
    </source>
</evidence>
<evidence type="ECO:0000313" key="7">
    <source>
        <dbReference type="Proteomes" id="UP000256829"/>
    </source>
</evidence>
<dbReference type="PANTHER" id="PTHR42706">
    <property type="entry name" value="FORMYLTETRAHYDROFOLATE DEFORMYLASE"/>
    <property type="match status" value="1"/>
</dbReference>